<dbReference type="Pfam" id="PF12255">
    <property type="entry name" value="TcdB_toxin_midC"/>
    <property type="match status" value="1"/>
</dbReference>
<evidence type="ECO:0000256" key="3">
    <source>
        <dbReference type="ARBA" id="ARBA00023026"/>
    </source>
</evidence>
<dbReference type="RefSeq" id="WP_163383675.1">
    <property type="nucleotide sequence ID" value="NZ_JAUFQS010000047.1"/>
</dbReference>
<evidence type="ECO:0000313" key="8">
    <source>
        <dbReference type="Proteomes" id="UP001236663"/>
    </source>
</evidence>
<feature type="domain" description="Insecticide toxin TcdB middle/C-terminal" evidence="5">
    <location>
        <begin position="945"/>
        <end position="1078"/>
    </location>
</feature>
<dbReference type="PANTHER" id="PTHR32305">
    <property type="match status" value="1"/>
</dbReference>
<feature type="region of interest" description="Disordered" evidence="4">
    <location>
        <begin position="1560"/>
        <end position="1580"/>
    </location>
</feature>
<feature type="region of interest" description="Disordered" evidence="4">
    <location>
        <begin position="1"/>
        <end position="45"/>
    </location>
</feature>
<accession>A0ABT8CBN0</accession>
<evidence type="ECO:0000256" key="2">
    <source>
        <dbReference type="ARBA" id="ARBA00022525"/>
    </source>
</evidence>
<feature type="compositionally biased region" description="Basic and acidic residues" evidence="4">
    <location>
        <begin position="1560"/>
        <end position="1570"/>
    </location>
</feature>
<dbReference type="Pfam" id="PF03534">
    <property type="entry name" value="SpvB"/>
    <property type="match status" value="1"/>
</dbReference>
<feature type="region of interest" description="Disordered" evidence="4">
    <location>
        <begin position="2524"/>
        <end position="2558"/>
    </location>
</feature>
<feature type="compositionally biased region" description="Polar residues" evidence="4">
    <location>
        <begin position="1"/>
        <end position="10"/>
    </location>
</feature>
<dbReference type="EMBL" id="JAUFQS010000047">
    <property type="protein sequence ID" value="MDN3689781.1"/>
    <property type="molecule type" value="Genomic_DNA"/>
</dbReference>
<dbReference type="InterPro" id="IPR022045">
    <property type="entry name" value="TcdB_toxin_mid/N"/>
</dbReference>
<dbReference type="InterPro" id="IPR022044">
    <property type="entry name" value="TcdB_toxin_mid/C"/>
</dbReference>
<proteinExistence type="predicted"/>
<evidence type="ECO:0000259" key="5">
    <source>
        <dbReference type="Pfam" id="PF12255"/>
    </source>
</evidence>
<dbReference type="NCBIfam" id="TIGR03696">
    <property type="entry name" value="Rhs_assc_core"/>
    <property type="match status" value="1"/>
</dbReference>
<keyword evidence="2" id="KW-0964">Secreted</keyword>
<evidence type="ECO:0000313" key="7">
    <source>
        <dbReference type="EMBL" id="MDN3689781.1"/>
    </source>
</evidence>
<feature type="compositionally biased region" description="Polar residues" evidence="4">
    <location>
        <begin position="23"/>
        <end position="40"/>
    </location>
</feature>
<dbReference type="Gene3D" id="2.180.10.10">
    <property type="entry name" value="RHS repeat-associated core"/>
    <property type="match status" value="1"/>
</dbReference>
<evidence type="ECO:0000259" key="6">
    <source>
        <dbReference type="Pfam" id="PF12256"/>
    </source>
</evidence>
<organism evidence="7 8">
    <name type="scientific">Cyclobacterium jeungdonense</name>
    <dbReference type="NCBI Taxonomy" id="708087"/>
    <lineage>
        <taxon>Bacteria</taxon>
        <taxon>Pseudomonadati</taxon>
        <taxon>Bacteroidota</taxon>
        <taxon>Cytophagia</taxon>
        <taxon>Cytophagales</taxon>
        <taxon>Cyclobacteriaceae</taxon>
        <taxon>Cyclobacterium</taxon>
    </lineage>
</organism>
<dbReference type="InterPro" id="IPR022385">
    <property type="entry name" value="Rhs_assc_core"/>
</dbReference>
<evidence type="ECO:0000256" key="1">
    <source>
        <dbReference type="ARBA" id="ARBA00004613"/>
    </source>
</evidence>
<gene>
    <name evidence="7" type="ORF">QWZ15_18305</name>
</gene>
<reference evidence="8" key="1">
    <citation type="journal article" date="2019" name="Int. J. Syst. Evol. Microbiol.">
        <title>The Global Catalogue of Microorganisms (GCM) 10K type strain sequencing project: providing services to taxonomists for standard genome sequencing and annotation.</title>
        <authorList>
            <consortium name="The Broad Institute Genomics Platform"/>
            <consortium name="The Broad Institute Genome Sequencing Center for Infectious Disease"/>
            <person name="Wu L."/>
            <person name="Ma J."/>
        </authorList>
    </citation>
    <scope>NUCLEOTIDE SEQUENCE [LARGE SCALE GENOMIC DNA]</scope>
    <source>
        <strain evidence="8">CECT 7706</strain>
    </source>
</reference>
<dbReference type="Proteomes" id="UP001236663">
    <property type="component" value="Unassembled WGS sequence"/>
</dbReference>
<name>A0ABT8CBN0_9BACT</name>
<feature type="domain" description="Insecticide toxin TcdB middle/N-terminal" evidence="6">
    <location>
        <begin position="716"/>
        <end position="847"/>
    </location>
</feature>
<dbReference type="SUPFAM" id="SSF69318">
    <property type="entry name" value="Integrin alpha N-terminal domain"/>
    <property type="match status" value="1"/>
</dbReference>
<keyword evidence="3" id="KW-0843">Virulence</keyword>
<keyword evidence="8" id="KW-1185">Reference proteome</keyword>
<dbReference type="Pfam" id="PF12256">
    <property type="entry name" value="TcdB_toxin_midN"/>
    <property type="match status" value="1"/>
</dbReference>
<feature type="compositionally biased region" description="Basic and acidic residues" evidence="4">
    <location>
        <begin position="2546"/>
        <end position="2558"/>
    </location>
</feature>
<dbReference type="InterPro" id="IPR003284">
    <property type="entry name" value="Sal_SpvB"/>
</dbReference>
<dbReference type="PANTHER" id="PTHR32305:SF15">
    <property type="entry name" value="PROTEIN RHSA-RELATED"/>
    <property type="match status" value="1"/>
</dbReference>
<dbReference type="InterPro" id="IPR050708">
    <property type="entry name" value="T6SS_VgrG/RHS"/>
</dbReference>
<dbReference type="PRINTS" id="PR01341">
    <property type="entry name" value="SALSPVBPROT"/>
</dbReference>
<protein>
    <submittedName>
        <fullName evidence="7">SpvB/TcaC N-terminal domain-containing protein</fullName>
    </submittedName>
</protein>
<comment type="subcellular location">
    <subcellularLocation>
        <location evidence="1">Secreted</location>
    </subcellularLocation>
</comment>
<evidence type="ECO:0000256" key="4">
    <source>
        <dbReference type="SAM" id="MobiDB-lite"/>
    </source>
</evidence>
<dbReference type="InterPro" id="IPR028994">
    <property type="entry name" value="Integrin_alpha_N"/>
</dbReference>
<comment type="caution">
    <text evidence="7">The sequence shown here is derived from an EMBL/GenBank/DDBJ whole genome shotgun (WGS) entry which is preliminary data.</text>
</comment>
<sequence length="2558" mass="288452">MKLTTNTTPENGDENSLPDISDHTSIGTLTKESPSESNQIPIPKIELPKGGGAIKGIDEKFKINAANGTASLSVPLPITPGRQGFGPSLSLSYSSGGGNSAFGLGWSLSLPQISLKTDKGIPRYGSDDVFVMAGAEDLVPYMIEKDPGNWVRKERSEGDYIITRYRPRITSDHARIEMIRHPTYGTYWRVSSSENIVTIYGRSAECRIADPEDHRRIFSWMPEFSYDDKGNWMRYSYKSENLDQVPLSLQESHRHDGRQPYTNRYLKRVRYGNAQPYTPDPALPYDPSDPADETCYYELVLDYGEHHATNPLPMEADLWPVREDPFSSYRSGFEIRTYRLCRRVLMFHHFPDETNQDGTAFGNDYLVRSLTLDYKPSSINDSGQAEVNYLAEITGSGYVRKGDASYSKKSLPPLSMDYQHLHWDTEMRQVTQTEIENLPIGLENNYQWVDLYGEGINGLLTEQGSGWYYKSNLGDTDDSGNVSFGSTQPVLPKPSFTGLGTRITVADLDADGLKEMVTQNGGVQGYYSMGTDGHWEPFAPLKQVVNVDLADPNVRVFDITGDGKPDLVMTEERVISYYQSMGKEGYAEHVRAVKALDEARGPAVVFADEHNKILLADMSGDGLTDIVRVRNSEVCYWPNMGYGKFGAKVTMGNVPQFDLPDRFDSSHVHLADVSGTGATDIIYVGDGHFKAYINQGGNSLSDATPIDPFFPINNMINLQAVDLLGTGTTCLVWSSRLPGDRIRPLRYIDLMDSLKPHVMVSYRNNMGLSTTLEYRSSTHFYLKDKLAGTPWITKLPFPVQVIERSTVEDAVTNVRFSTQYSYHHGFYDHLEREFRGFGMVEQVDSEHYTSWKDQNSDSMLELSEETFQAPILTRTWYHTGAFIRKDKVLTHFRSEYWHARYEARFPGELVALLEPELPDAIKKVASHLQDVNALSKLTADEHREASRACKGMVLRTEVFDLKGVNPENPSDDEIRRQMQPYQVSAHNCLLILQQPRGGNKHACFQVLESEAYQVSYEQNITDPRVNHTITLEADRYGNVLLAASIAYARVIPDMSLPQIVREEQAKTHITLTRNVYTNDAIREVDTAFGDSYRLRVLCESEVFEIRNLPQSDAFYNPDSFSEVVGSATTEIPYLQAHANVPERRKIEHSQTLFFKDDLSGPLNLGELEPRGISHESFALAYTPQMLVELFPADFLPTPDYPGTDAHYVHLNGDTNWWVSSGRAIYLDAGETIADVRNRFWSPVGYRDAGGSEVRIAFYKNYYFLIQSITDAVGNITQSEDFNFRTLSPVVLRDANDTLTAALPDELGMVKATALVGKDLDGDGTAETQLADTLDGLNEWTDDEEASIQAYFQLTDPELLDTEAGMLLKQASSRFLYDLNAWTGSQKPSVTCGIRRETHHADLGAGELTALQISFEYTDGMGKVAMTKVKAEPGLAKETTVNEDGSYVVTEIDTSPAIRWLGNGRSVLNNKGKIVKQYQPYFSFRPSYEDATELVEAGQTVTLFYDSIGRHIRTLFPDKSLQEIHFDAWKKAVWDQNDMAMQSEWYNERFNRLIDAELTADGKDPIKEQEAATKTGAHDSTPSVVHFDTLGRPVMTVAHNKRPDNSDELIHTALDLDIEGNTLSVTDARGNTVMAYRHHMLGGRVYSDNMDSGERWFFSNALGKLKRSRDSRNHTTTISYDALHRETEKKVTGGEGEPSLDHVFEKLIYGEGKANDKSLNLRSRLWHHYDTSGKIEIANYNPGGKPKIQIRKLLRGFKDLPNWSGANLDNALISGESHQTTISYDALDRVTEKANPDGSTVYNFYSSRGLLGRVEANINGTRKEYVKSITYNEKNQRTTVIYGNDVKTTHVYDKKTFRQLAVISRRRSNELLQELHYTYDAVGNITETEDKAIPTRFFANQIIVPRNRYTYDAVYRLTEATGKEHVGQLSHNQCDNWDDSSFRKSYDPNDNMQWRNYTESYRYDVAGNILEMRHIATGGNWTRTYTYPAFTNRLLQTQVGGQVYNYSHHAQHGFLTGVPHLQRLTWNFRDELITTVNQQVCTGFEPESTWYAYNGSGKRIRKVTENQAPAGTVNTVKDERIYVGDVEVYTKKSGNHAGLIRTTLHISDDKGRIATVEVRNDENDGTPAELVRYQLPNHSESVSMELDESGVVISYEEYHPFGTTSYQATNAEINAAAKRYRFTGMERDEETGFSYHNSRYYIPWLGRWLKPDVLGLKDGINLYSYVKNNPVTIKDPTGMYGEAGHFYTVYYVSLAAGFDHDTAFRNAFYAQLPDEVEELDAVSVQRDLVEASVNPLIQADSLLERASSMLWDAQRAFIYESSGGQYDVGPSSPGEREMEFARLTNRRDNIQRGLHVLTGESSAAERRFRSSEVGRLTPGTLEFGLNLHAFGDSYAHSQIDHPGTLYETGWGHAAELANLRDGHAPDIIPNRRALYQEYVTSLYTALRAEAAEQGLSARMSLSETLQLANEVGEEVHYTEILYSQGGIISRDRTRQPTEEEQIGRIRQMTQDRMGVTMRAFAPETHDTSSWSSFAPSHSGLLPSGTLRRAESQARDWARR</sequence>